<evidence type="ECO:0000313" key="2">
    <source>
        <dbReference type="Proteomes" id="UP000654367"/>
    </source>
</evidence>
<organism evidence="1 2">
    <name type="scientific">Shewanella saliphila</name>
    <dbReference type="NCBI Taxonomy" id="2282698"/>
    <lineage>
        <taxon>Bacteria</taxon>
        <taxon>Pseudomonadati</taxon>
        <taxon>Pseudomonadota</taxon>
        <taxon>Gammaproteobacteria</taxon>
        <taxon>Alteromonadales</taxon>
        <taxon>Shewanellaceae</taxon>
        <taxon>Shewanella</taxon>
    </lineage>
</organism>
<sequence>MGKTSTALAENEVTQRTMIKKGKLTQLATRTINSFYSCLVYISQYSDFNKPKHVKS</sequence>
<dbReference type="Proteomes" id="UP000654367">
    <property type="component" value="Unassembled WGS sequence"/>
</dbReference>
<gene>
    <name evidence="1" type="ORF">GCM10009409_02420</name>
</gene>
<dbReference type="EMBL" id="BMQV01000001">
    <property type="protein sequence ID" value="GGP38948.1"/>
    <property type="molecule type" value="Genomic_DNA"/>
</dbReference>
<reference evidence="2" key="1">
    <citation type="journal article" date="2019" name="Int. J. Syst. Evol. Microbiol.">
        <title>The Global Catalogue of Microorganisms (GCM) 10K type strain sequencing project: providing services to taxonomists for standard genome sequencing and annotation.</title>
        <authorList>
            <consortium name="The Broad Institute Genomics Platform"/>
            <consortium name="The Broad Institute Genome Sequencing Center for Infectious Disease"/>
            <person name="Wu L."/>
            <person name="Ma J."/>
        </authorList>
    </citation>
    <scope>NUCLEOTIDE SEQUENCE [LARGE SCALE GENOMIC DNA]</scope>
    <source>
        <strain evidence="2">JCM 32304</strain>
    </source>
</reference>
<keyword evidence="2" id="KW-1185">Reference proteome</keyword>
<accession>A0ABQ2Q1Z6</accession>
<protein>
    <submittedName>
        <fullName evidence="1">Uncharacterized protein</fullName>
    </submittedName>
</protein>
<comment type="caution">
    <text evidence="1">The sequence shown here is derived from an EMBL/GenBank/DDBJ whole genome shotgun (WGS) entry which is preliminary data.</text>
</comment>
<evidence type="ECO:0000313" key="1">
    <source>
        <dbReference type="EMBL" id="GGP38948.1"/>
    </source>
</evidence>
<name>A0ABQ2Q1Z6_9GAMM</name>
<proteinExistence type="predicted"/>